<evidence type="ECO:0000259" key="3">
    <source>
        <dbReference type="Pfam" id="PF14133"/>
    </source>
</evidence>
<keyword evidence="2" id="KW-0732">Signal</keyword>
<evidence type="ECO:0000313" key="4">
    <source>
        <dbReference type="EMBL" id="MDK4306524.1"/>
    </source>
</evidence>
<feature type="region of interest" description="Disordered" evidence="1">
    <location>
        <begin position="21"/>
        <end position="70"/>
    </location>
</feature>
<dbReference type="RefSeq" id="WP_284589251.1">
    <property type="nucleotide sequence ID" value="NZ_JASNUC010000016.1"/>
</dbReference>
<protein>
    <submittedName>
        <fullName evidence="4">DUF4300 family protein</fullName>
    </submittedName>
</protein>
<feature type="signal peptide" evidence="2">
    <location>
        <begin position="1"/>
        <end position="18"/>
    </location>
</feature>
<name>A0AAP4F542_9CORY</name>
<feature type="domain" description="DUF4300" evidence="3">
    <location>
        <begin position="85"/>
        <end position="335"/>
    </location>
</feature>
<evidence type="ECO:0000256" key="1">
    <source>
        <dbReference type="SAM" id="MobiDB-lite"/>
    </source>
</evidence>
<dbReference type="PROSITE" id="PS51257">
    <property type="entry name" value="PROKAR_LIPOPROTEIN"/>
    <property type="match status" value="1"/>
</dbReference>
<reference evidence="4" key="1">
    <citation type="submission" date="2023-05" db="EMBL/GenBank/DDBJ databases">
        <title>Metabolic capabilities are highly conserved among human nasal-associated Corynebacterium species in pangenomic analyses.</title>
        <authorList>
            <person name="Tran T.H."/>
            <person name="Roberts A.Q."/>
            <person name="Escapa I.F."/>
            <person name="Gao W."/>
            <person name="Conlan S."/>
            <person name="Kong H."/>
            <person name="Segre J.A."/>
            <person name="Kelly M.S."/>
            <person name="Lemon K.P."/>
        </authorList>
    </citation>
    <scope>NUCLEOTIDE SEQUENCE</scope>
    <source>
        <strain evidence="4">KPL2773</strain>
    </source>
</reference>
<gene>
    <name evidence="4" type="ORF">QPX42_03010</name>
</gene>
<feature type="compositionally biased region" description="Polar residues" evidence="1">
    <location>
        <begin position="24"/>
        <end position="38"/>
    </location>
</feature>
<dbReference type="Proteomes" id="UP001224412">
    <property type="component" value="Unassembled WGS sequence"/>
</dbReference>
<dbReference type="EMBL" id="JASNVH010000003">
    <property type="protein sequence ID" value="MDK4306524.1"/>
    <property type="molecule type" value="Genomic_DNA"/>
</dbReference>
<accession>A0AAP4F542</accession>
<dbReference type="Pfam" id="PF14133">
    <property type="entry name" value="DUF4300"/>
    <property type="match status" value="1"/>
</dbReference>
<comment type="caution">
    <text evidence="4">The sequence shown here is derived from an EMBL/GenBank/DDBJ whole genome shotgun (WGS) entry which is preliminary data.</text>
</comment>
<feature type="chain" id="PRO_5042847482" evidence="2">
    <location>
        <begin position="19"/>
        <end position="343"/>
    </location>
</feature>
<organism evidence="4 5">
    <name type="scientific">Corynebacterium pseudodiphtheriticum</name>
    <dbReference type="NCBI Taxonomy" id="37637"/>
    <lineage>
        <taxon>Bacteria</taxon>
        <taxon>Bacillati</taxon>
        <taxon>Actinomycetota</taxon>
        <taxon>Actinomycetes</taxon>
        <taxon>Mycobacteriales</taxon>
        <taxon>Corynebacteriaceae</taxon>
        <taxon>Corynebacterium</taxon>
    </lineage>
</organism>
<dbReference type="AlphaFoldDB" id="A0AAP4F542"/>
<proteinExistence type="predicted"/>
<evidence type="ECO:0000313" key="5">
    <source>
        <dbReference type="Proteomes" id="UP001224412"/>
    </source>
</evidence>
<evidence type="ECO:0000256" key="2">
    <source>
        <dbReference type="SAM" id="SignalP"/>
    </source>
</evidence>
<sequence>MRTKLFLASSLTTTLLLAACAGPDSSSEHPATTESTGTAEVAEATRATGASSAETAPADSSSDAQRSQFPTAENDAAKLLEGMTVSNLVDKKSQETAHKALTDAGVPQESIDGFFRLVDEYNHAVPTGSLINDGFTDYGTQDPDYDVEAITTAWQQHHANYAGTNCRINTFTLADSLFTVKNQDNPNESLLFIDQESLNNAPGEILDEQERRKFAAFYSNIPTTSELDPAQHIADIQAHFNERGIEFAETDARVISMFSHDTLTDPATLFIGHTGVAVPLDDGYLFLEKIAFDMPYQAITVRDMQQLNDYLMHKYDDGPALEYGRPIIFDNDEVIDGMRFAKR</sequence>
<feature type="compositionally biased region" description="Polar residues" evidence="1">
    <location>
        <begin position="48"/>
        <end position="70"/>
    </location>
</feature>
<dbReference type="InterPro" id="IPR025389">
    <property type="entry name" value="DUF4300"/>
</dbReference>